<evidence type="ECO:0000256" key="5">
    <source>
        <dbReference type="ARBA" id="ARBA00022692"/>
    </source>
</evidence>
<feature type="transmembrane region" description="Helical" evidence="9">
    <location>
        <begin position="107"/>
        <end position="124"/>
    </location>
</feature>
<feature type="domain" description="NADH:quinone oxidoreductase/Mrp antiporter transmembrane" evidence="10">
    <location>
        <begin position="128"/>
        <end position="416"/>
    </location>
</feature>
<evidence type="ECO:0000256" key="4">
    <source>
        <dbReference type="ARBA" id="ARBA00022475"/>
    </source>
</evidence>
<keyword evidence="6 9" id="KW-1133">Transmembrane helix</keyword>
<reference evidence="12 13" key="2">
    <citation type="submission" date="2018-10" db="EMBL/GenBank/DDBJ databases">
        <title>Geobacillus stearothermophilus in processing lines of powdered infant formula.</title>
        <authorList>
            <person name="Rhee M.S."/>
            <person name="Choi I.-G."/>
            <person name="Cho T.J."/>
            <person name="Park B."/>
        </authorList>
    </citation>
    <scope>NUCLEOTIDE SEQUENCE [LARGE SCALE GENOMIC DNA]</scope>
    <source>
        <strain evidence="12 13">FHS-PPGT130</strain>
    </source>
</reference>
<feature type="transmembrane region" description="Helical" evidence="9">
    <location>
        <begin position="269"/>
        <end position="293"/>
    </location>
</feature>
<feature type="transmembrane region" description="Helical" evidence="9">
    <location>
        <begin position="239"/>
        <end position="257"/>
    </location>
</feature>
<dbReference type="EMBL" id="RCTJ01000014">
    <property type="protein sequence ID" value="RLQ14336.1"/>
    <property type="molecule type" value="Genomic_DNA"/>
</dbReference>
<feature type="transmembrane region" description="Helical" evidence="9">
    <location>
        <begin position="202"/>
        <end position="227"/>
    </location>
</feature>
<keyword evidence="7 9" id="KW-0472">Membrane</keyword>
<dbReference type="GO" id="GO:0005886">
    <property type="term" value="C:plasma membrane"/>
    <property type="evidence" value="ECO:0007669"/>
    <property type="project" value="UniProtKB-SubCell"/>
</dbReference>
<comment type="caution">
    <text evidence="12">The sequence shown here is derived from an EMBL/GenBank/DDBJ whole genome shotgun (WGS) entry which is preliminary data.</text>
</comment>
<evidence type="ECO:0000256" key="6">
    <source>
        <dbReference type="ARBA" id="ARBA00022989"/>
    </source>
</evidence>
<feature type="transmembrane region" description="Helical" evidence="9">
    <location>
        <begin position="162"/>
        <end position="182"/>
    </location>
</feature>
<dbReference type="Proteomes" id="UP000773850">
    <property type="component" value="Unassembled WGS sequence"/>
</dbReference>
<evidence type="ECO:0000256" key="9">
    <source>
        <dbReference type="SAM" id="Phobius"/>
    </source>
</evidence>
<feature type="transmembrane region" description="Helical" evidence="9">
    <location>
        <begin position="300"/>
        <end position="318"/>
    </location>
</feature>
<keyword evidence="3" id="KW-0050">Antiport</keyword>
<evidence type="ECO:0000313" key="11">
    <source>
        <dbReference type="EMBL" id="KAF6510638.1"/>
    </source>
</evidence>
<dbReference type="InterPro" id="IPR050586">
    <property type="entry name" value="CPA3_Na-H_Antiporter_D"/>
</dbReference>
<evidence type="ECO:0000256" key="3">
    <source>
        <dbReference type="ARBA" id="ARBA00022449"/>
    </source>
</evidence>
<feature type="transmembrane region" description="Helical" evidence="9">
    <location>
        <begin position="363"/>
        <end position="383"/>
    </location>
</feature>
<evidence type="ECO:0000259" key="10">
    <source>
        <dbReference type="Pfam" id="PF00361"/>
    </source>
</evidence>
<feature type="transmembrane region" description="Helical" evidence="9">
    <location>
        <begin position="6"/>
        <end position="24"/>
    </location>
</feature>
<feature type="transmembrane region" description="Helical" evidence="9">
    <location>
        <begin position="130"/>
        <end position="150"/>
    </location>
</feature>
<keyword evidence="14" id="KW-1185">Reference proteome</keyword>
<comment type="similarity">
    <text evidence="2">Belongs to the CPA3 antiporters (TC 2.A.63) subunit D family.</text>
</comment>
<comment type="subcellular location">
    <subcellularLocation>
        <location evidence="1">Cell membrane</location>
        <topology evidence="1">Multi-pass membrane protein</topology>
    </subcellularLocation>
    <subcellularLocation>
        <location evidence="8">Membrane</location>
        <topology evidence="8">Multi-pass membrane protein</topology>
    </subcellularLocation>
</comment>
<evidence type="ECO:0000256" key="8">
    <source>
        <dbReference type="RuleBase" id="RU000320"/>
    </source>
</evidence>
<evidence type="ECO:0000313" key="14">
    <source>
        <dbReference type="Proteomes" id="UP000773850"/>
    </source>
</evidence>
<evidence type="ECO:0000256" key="2">
    <source>
        <dbReference type="ARBA" id="ARBA00005346"/>
    </source>
</evidence>
<gene>
    <name evidence="12" type="ORF">D9548_05965</name>
    <name evidence="11" type="ORF">GS8_2795</name>
</gene>
<keyword evidence="5 8" id="KW-0812">Transmembrane</keyword>
<dbReference type="RefSeq" id="WP_049624264.1">
    <property type="nucleotide sequence ID" value="NZ_JARMSI010000109.1"/>
</dbReference>
<dbReference type="AlphaFoldDB" id="A0A0K9HYC5"/>
<feature type="transmembrane region" description="Helical" evidence="9">
    <location>
        <begin position="68"/>
        <end position="95"/>
    </location>
</feature>
<feature type="transmembrane region" description="Helical" evidence="9">
    <location>
        <begin position="403"/>
        <end position="422"/>
    </location>
</feature>
<evidence type="ECO:0000313" key="13">
    <source>
        <dbReference type="Proteomes" id="UP000266922"/>
    </source>
</evidence>
<organism evidence="12 13">
    <name type="scientific">Geobacillus stearothermophilus</name>
    <name type="common">Bacillus stearothermophilus</name>
    <dbReference type="NCBI Taxonomy" id="1422"/>
    <lineage>
        <taxon>Bacteria</taxon>
        <taxon>Bacillati</taxon>
        <taxon>Bacillota</taxon>
        <taxon>Bacilli</taxon>
        <taxon>Bacillales</taxon>
        <taxon>Anoxybacillaceae</taxon>
        <taxon>Geobacillus</taxon>
    </lineage>
</organism>
<dbReference type="PRINTS" id="PR01437">
    <property type="entry name" value="NUOXDRDTASE4"/>
</dbReference>
<evidence type="ECO:0000313" key="12">
    <source>
        <dbReference type="EMBL" id="RLQ14336.1"/>
    </source>
</evidence>
<evidence type="ECO:0000256" key="7">
    <source>
        <dbReference type="ARBA" id="ARBA00023136"/>
    </source>
</evidence>
<sequence length="490" mass="53334">MTNAVIFPIAIPLTTAVILMFCVKSLKAQKMISLVSAGVLIAAGAWLVRLVDHEGMQKLDVGNWPAPFGITLVSDMLTALLVLTTSMIAFACLLYSFFTIDSKQASMYYYVFFQFLIVGVNGAFTTGDIFNLFVFYEVMLMSSYALLVHGGTKIQLQETMKYMVINVFSSALFVIAVGYLYAVTGTLNMAHLAVRISQADNTAVLTVICLLFLIVFGLKGALFPFYVWMPGAYSAPPSAVLALFGGLLTKVGVYSILRTFTLIFRQDVGYTHTILAWLAIATVVFGVIGAVAYRDMRQIAIYNIVAAIGVMAFGISLMTEESMEGTIFYLLQDMVMKTALFFIIGAIAYVAGTNQLGRFSGLLGSYPLLSWTVFLSALALSGIPPFSGFIGKALIIRAAFEKGQLLFALVVLLSSLLVLYSVMKIFIQSCWGEARGYEQKRVAPLYVPIVALLSLAVLYGVGAEFVRPYIAQAAATLADPSIYIESVLKE</sequence>
<dbReference type="PANTHER" id="PTHR42703:SF1">
    <property type="entry name" value="NA(+)_H(+) ANTIPORTER SUBUNIT D1"/>
    <property type="match status" value="1"/>
</dbReference>
<reference evidence="11 14" key="1">
    <citation type="submission" date="2016-03" db="EMBL/GenBank/DDBJ databases">
        <title>Spore heat resistance.</title>
        <authorList>
            <person name="Boekhorst J."/>
            <person name="Berendsen E.M."/>
            <person name="Wells-Bennik M.H."/>
            <person name="Kuipers O.P."/>
        </authorList>
    </citation>
    <scope>NUCLEOTIDE SEQUENCE [LARGE SCALE GENOMIC DNA]</scope>
    <source>
        <strain evidence="11 14">GS8</strain>
    </source>
</reference>
<feature type="transmembrane region" description="Helical" evidence="9">
    <location>
        <begin position="330"/>
        <end position="351"/>
    </location>
</feature>
<dbReference type="GO" id="GO:0008137">
    <property type="term" value="F:NADH dehydrogenase (ubiquinone) activity"/>
    <property type="evidence" value="ECO:0007669"/>
    <property type="project" value="InterPro"/>
</dbReference>
<dbReference type="NCBIfam" id="NF005818">
    <property type="entry name" value="PRK07691.1"/>
    <property type="match status" value="1"/>
</dbReference>
<accession>A0A0K9HYC5</accession>
<evidence type="ECO:0000256" key="1">
    <source>
        <dbReference type="ARBA" id="ARBA00004651"/>
    </source>
</evidence>
<keyword evidence="3" id="KW-0813">Transport</keyword>
<dbReference type="Pfam" id="PF00361">
    <property type="entry name" value="Proton_antipo_M"/>
    <property type="match status" value="1"/>
</dbReference>
<dbReference type="Proteomes" id="UP000266922">
    <property type="component" value="Unassembled WGS sequence"/>
</dbReference>
<dbReference type="GO" id="GO:0042773">
    <property type="term" value="P:ATP synthesis coupled electron transport"/>
    <property type="evidence" value="ECO:0007669"/>
    <property type="project" value="InterPro"/>
</dbReference>
<proteinExistence type="inferred from homology"/>
<dbReference type="OrthoDB" id="9811718at2"/>
<dbReference type="EMBL" id="LUCS01000028">
    <property type="protein sequence ID" value="KAF6510638.1"/>
    <property type="molecule type" value="Genomic_DNA"/>
</dbReference>
<dbReference type="InterPro" id="IPR003918">
    <property type="entry name" value="NADH_UbQ_OxRdtase"/>
</dbReference>
<keyword evidence="4" id="KW-1003">Cell membrane</keyword>
<feature type="transmembrane region" description="Helical" evidence="9">
    <location>
        <begin position="31"/>
        <end position="48"/>
    </location>
</feature>
<dbReference type="InterPro" id="IPR001750">
    <property type="entry name" value="ND/Mrp_TM"/>
</dbReference>
<protein>
    <submittedName>
        <fullName evidence="11">Na(+) H(+) antiporter subunit D</fullName>
    </submittedName>
    <submittedName>
        <fullName evidence="12">Na+/H+ antiporter subunit D</fullName>
    </submittedName>
</protein>
<dbReference type="PANTHER" id="PTHR42703">
    <property type="entry name" value="NADH DEHYDROGENASE"/>
    <property type="match status" value="1"/>
</dbReference>
<dbReference type="GO" id="GO:0015297">
    <property type="term" value="F:antiporter activity"/>
    <property type="evidence" value="ECO:0007669"/>
    <property type="project" value="UniProtKB-KW"/>
</dbReference>
<feature type="transmembrane region" description="Helical" evidence="9">
    <location>
        <begin position="443"/>
        <end position="461"/>
    </location>
</feature>
<name>A0A0K9HYC5_GEOSE</name>